<evidence type="ECO:0000259" key="1">
    <source>
        <dbReference type="Pfam" id="PF16117"/>
    </source>
</evidence>
<sequence>MSWPDAEEIVVFPERPRGERFRGDSPALALIILRSKNQNVVCYEARSEADTFADKLKRAISGYWMDVDPPYAAKARASGKESDRDDLSMLEHQFAYGFACKDLEESTRLPEDLPRVTKAGVSVSFVAIAKRSMELRWLVDSGLPVIIALLKPNGTDDAVPCVVERVWVQSTEPKGFFSMPTVEYVDLIGYRLDDATPVAERVQNS</sequence>
<dbReference type="InterPro" id="IPR032269">
    <property type="entry name" value="DUF4833"/>
</dbReference>
<dbReference type="AlphaFoldDB" id="A0A7S1MJ36"/>
<reference evidence="2" key="1">
    <citation type="submission" date="2021-01" db="EMBL/GenBank/DDBJ databases">
        <authorList>
            <person name="Corre E."/>
            <person name="Pelletier E."/>
            <person name="Niang G."/>
            <person name="Scheremetjew M."/>
            <person name="Finn R."/>
            <person name="Kale V."/>
            <person name="Holt S."/>
            <person name="Cochrane G."/>
            <person name="Meng A."/>
            <person name="Brown T."/>
            <person name="Cohen L."/>
        </authorList>
    </citation>
    <scope>NUCLEOTIDE SEQUENCE</scope>
    <source>
        <strain evidence="2">CCAP 1951/1</strain>
    </source>
</reference>
<dbReference type="EMBL" id="HBGF01035137">
    <property type="protein sequence ID" value="CAD9133086.1"/>
    <property type="molecule type" value="Transcribed_RNA"/>
</dbReference>
<dbReference type="Pfam" id="PF16117">
    <property type="entry name" value="DUF4833"/>
    <property type="match status" value="1"/>
</dbReference>
<gene>
    <name evidence="2" type="ORF">NDES1114_LOCUS23566</name>
</gene>
<name>A0A7S1MJ36_NEODS</name>
<accession>A0A7S1MJ36</accession>
<organism evidence="2">
    <name type="scientific">Neobodo designis</name>
    <name type="common">Flagellated protozoan</name>
    <name type="synonym">Bodo designis</name>
    <dbReference type="NCBI Taxonomy" id="312471"/>
    <lineage>
        <taxon>Eukaryota</taxon>
        <taxon>Discoba</taxon>
        <taxon>Euglenozoa</taxon>
        <taxon>Kinetoplastea</taxon>
        <taxon>Metakinetoplastina</taxon>
        <taxon>Neobodonida</taxon>
        <taxon>Neobodo</taxon>
    </lineage>
</organism>
<proteinExistence type="predicted"/>
<protein>
    <recommendedName>
        <fullName evidence="1">DUF4833 domain-containing protein</fullName>
    </recommendedName>
</protein>
<evidence type="ECO:0000313" key="2">
    <source>
        <dbReference type="EMBL" id="CAD9133086.1"/>
    </source>
</evidence>
<feature type="domain" description="DUF4833" evidence="1">
    <location>
        <begin position="32"/>
        <end position="201"/>
    </location>
</feature>